<evidence type="ECO:0000313" key="6">
    <source>
        <dbReference type="Proteomes" id="UP000806542"/>
    </source>
</evidence>
<keyword evidence="1" id="KW-0677">Repeat</keyword>
<dbReference type="Gene3D" id="2.60.40.2700">
    <property type="match status" value="1"/>
</dbReference>
<feature type="region of interest" description="Disordered" evidence="2">
    <location>
        <begin position="636"/>
        <end position="658"/>
    </location>
</feature>
<organism evidence="5 6">
    <name type="scientific">Ructibacterium gallinarum</name>
    <dbReference type="NCBI Taxonomy" id="2779355"/>
    <lineage>
        <taxon>Bacteria</taxon>
        <taxon>Bacillati</taxon>
        <taxon>Bacillota</taxon>
        <taxon>Clostridia</taxon>
        <taxon>Eubacteriales</taxon>
        <taxon>Oscillospiraceae</taxon>
        <taxon>Ructibacterium</taxon>
    </lineage>
</organism>
<feature type="domain" description="SLH" evidence="4">
    <location>
        <begin position="984"/>
        <end position="1040"/>
    </location>
</feature>
<evidence type="ECO:0000259" key="4">
    <source>
        <dbReference type="PROSITE" id="PS51272"/>
    </source>
</evidence>
<evidence type="ECO:0000256" key="2">
    <source>
        <dbReference type="SAM" id="MobiDB-lite"/>
    </source>
</evidence>
<dbReference type="EMBL" id="JADCKB010000010">
    <property type="protein sequence ID" value="MBE5040054.1"/>
    <property type="molecule type" value="Genomic_DNA"/>
</dbReference>
<keyword evidence="6" id="KW-1185">Reference proteome</keyword>
<feature type="domain" description="SLH" evidence="4">
    <location>
        <begin position="916"/>
        <end position="979"/>
    </location>
</feature>
<accession>A0A9D5M5Q6</accession>
<dbReference type="SUPFAM" id="SSF51126">
    <property type="entry name" value="Pectin lyase-like"/>
    <property type="match status" value="1"/>
</dbReference>
<feature type="compositionally biased region" description="Low complexity" evidence="2">
    <location>
        <begin position="639"/>
        <end position="658"/>
    </location>
</feature>
<sequence>MKEWKRRLSGVMVPAVIAASWAAMPVLAQETGVSVQEEQAAVTLAENKVEISTEENFGQRLQELQTQNDVTGVILKEGTYTLSADNLARITKTGFTIEGAGEDKTIIDCGGKLVSGNAGVLVEASNVSIKDVTIKTTTAFTGNKALIKAGKIAASAETDPERIQNFALENVSLICDKKSAGIDINSVDGFSIKNVTIKDSAKVGISITSGTGGKIEKVSTSGSAWGSVGIMEIPAITQTRPASSVELGAGNQFGENSLYIERTGTGEEQKDCGQITGEVPDGFASTSAGGKTVFAPLTSMIGQESFDQNFVLYGTAKLAKTIEVASALTIAGAEDGAAVEYADGTAFSVKEAGVLNLKDVDVTAKDTCIENAGQTTIAGGQLQADGVILKNTAEAEKMKASNVTLVPKTYEEGKVLAENMGELTGDVKDTQDQIWNIEIKDGNVTLTEDTTVDFVSEASAYLADSQGNPAEIKVSVPNLSEIYENDPEDEGKNVTYSVVLAQADAAENPPADQENALMQAFDLHIEKKVGTAETEILTPEKELEVQLTVSENFVTDGLKLFYDDGAGAAPAEVTVTAAERTLRFKTQKFGKFILAGETLPAFDEEIVLEGTYQGKADGVEGDYAVIGKKLTASLKLPESEATTETEPTVTPEPETESETVSVVTTVEETQEAQETTVEVEYQWYRSTDAGFEPIEGANQASYQPVEADENKVLKVQAVKAGAMKYSQGITVVEGLDSKYTQAPDAPRADTVTTTSVTLRTVKSDYDDAVVEYGIERADGQIEWQRSTRFTSLKSNTQYYFYTRYAAEGVYKASKASGASSVWTDRVSTAGPIYGNNNNNNGFWGGVFVPGSSSEDGDPINFHDMQGYDWAAAAVDALSAAGVIKGTSAYTFSPADSIKRGDFVLMLDRMLGFNTSSNYLFEDVPEDSYYASAIGRARYLGIINGYDYNHFGPEDPISRQDIITMAYRAFLKMGIISTSYNQAALEKYEDRSQIADYALEAMMTMTDKGIIIGNEQNRVNPEATATRAEIAVMCYRLRDLI</sequence>
<feature type="signal peptide" evidence="3">
    <location>
        <begin position="1"/>
        <end position="28"/>
    </location>
</feature>
<dbReference type="InterPro" id="IPR001119">
    <property type="entry name" value="SLH_dom"/>
</dbReference>
<feature type="domain" description="SLH" evidence="4">
    <location>
        <begin position="857"/>
        <end position="915"/>
    </location>
</feature>
<dbReference type="AlphaFoldDB" id="A0A9D5M5Q6"/>
<feature type="chain" id="PRO_5038504707" evidence="3">
    <location>
        <begin position="29"/>
        <end position="1040"/>
    </location>
</feature>
<comment type="caution">
    <text evidence="5">The sequence shown here is derived from an EMBL/GenBank/DDBJ whole genome shotgun (WGS) entry which is preliminary data.</text>
</comment>
<gene>
    <name evidence="5" type="ORF">INF28_06195</name>
</gene>
<dbReference type="PROSITE" id="PS51272">
    <property type="entry name" value="SLH"/>
    <property type="match status" value="3"/>
</dbReference>
<name>A0A9D5M5Q6_9FIRM</name>
<dbReference type="InterPro" id="IPR012334">
    <property type="entry name" value="Pectin_lyas_fold"/>
</dbReference>
<dbReference type="Gene3D" id="2.160.20.10">
    <property type="entry name" value="Single-stranded right-handed beta-helix, Pectin lyase-like"/>
    <property type="match status" value="1"/>
</dbReference>
<protein>
    <submittedName>
        <fullName evidence="5">S-layer homology domain-containing protein</fullName>
    </submittedName>
</protein>
<evidence type="ECO:0000256" key="1">
    <source>
        <dbReference type="ARBA" id="ARBA00022737"/>
    </source>
</evidence>
<dbReference type="RefSeq" id="WP_226392602.1">
    <property type="nucleotide sequence ID" value="NZ_JADCKB010000010.1"/>
</dbReference>
<dbReference type="Pfam" id="PF00395">
    <property type="entry name" value="SLH"/>
    <property type="match status" value="3"/>
</dbReference>
<keyword evidence="3" id="KW-0732">Signal</keyword>
<evidence type="ECO:0000313" key="5">
    <source>
        <dbReference type="EMBL" id="MBE5040054.1"/>
    </source>
</evidence>
<dbReference type="Proteomes" id="UP000806542">
    <property type="component" value="Unassembled WGS sequence"/>
</dbReference>
<reference evidence="5" key="1">
    <citation type="submission" date="2020-10" db="EMBL/GenBank/DDBJ databases">
        <title>ChiBAC.</title>
        <authorList>
            <person name="Zenner C."/>
            <person name="Hitch T.C.A."/>
            <person name="Clavel T."/>
        </authorList>
    </citation>
    <scope>NUCLEOTIDE SEQUENCE</scope>
    <source>
        <strain evidence="5">DSM 107454</strain>
    </source>
</reference>
<proteinExistence type="predicted"/>
<evidence type="ECO:0000256" key="3">
    <source>
        <dbReference type="SAM" id="SignalP"/>
    </source>
</evidence>
<dbReference type="InterPro" id="IPR011050">
    <property type="entry name" value="Pectin_lyase_fold/virulence"/>
</dbReference>